<evidence type="ECO:0000313" key="3">
    <source>
        <dbReference type="Proteomes" id="UP001501183"/>
    </source>
</evidence>
<keyword evidence="3" id="KW-1185">Reference proteome</keyword>
<dbReference type="Proteomes" id="UP001501183">
    <property type="component" value="Unassembled WGS sequence"/>
</dbReference>
<protein>
    <submittedName>
        <fullName evidence="2">Uncharacterized protein</fullName>
    </submittedName>
</protein>
<evidence type="ECO:0000256" key="1">
    <source>
        <dbReference type="SAM" id="MobiDB-lite"/>
    </source>
</evidence>
<gene>
    <name evidence="2" type="ORF">GCM10023094_03700</name>
</gene>
<comment type="caution">
    <text evidence="2">The sequence shown here is derived from an EMBL/GenBank/DDBJ whole genome shotgun (WGS) entry which is preliminary data.</text>
</comment>
<reference evidence="3" key="1">
    <citation type="journal article" date="2019" name="Int. J. Syst. Evol. Microbiol.">
        <title>The Global Catalogue of Microorganisms (GCM) 10K type strain sequencing project: providing services to taxonomists for standard genome sequencing and annotation.</title>
        <authorList>
            <consortium name="The Broad Institute Genomics Platform"/>
            <consortium name="The Broad Institute Genome Sequencing Center for Infectious Disease"/>
            <person name="Wu L."/>
            <person name="Ma J."/>
        </authorList>
    </citation>
    <scope>NUCLEOTIDE SEQUENCE [LARGE SCALE GENOMIC DNA]</scope>
    <source>
        <strain evidence="3">JCM 32206</strain>
    </source>
</reference>
<evidence type="ECO:0000313" key="2">
    <source>
        <dbReference type="EMBL" id="GAA4472039.1"/>
    </source>
</evidence>
<dbReference type="RefSeq" id="WP_345341485.1">
    <property type="nucleotide sequence ID" value="NZ_BAABFB010000012.1"/>
</dbReference>
<accession>A0ABP8NS58</accession>
<dbReference type="EMBL" id="BAABFB010000012">
    <property type="protein sequence ID" value="GAA4472039.1"/>
    <property type="molecule type" value="Genomic_DNA"/>
</dbReference>
<organism evidence="2 3">
    <name type="scientific">Rhodococcus olei</name>
    <dbReference type="NCBI Taxonomy" id="2161675"/>
    <lineage>
        <taxon>Bacteria</taxon>
        <taxon>Bacillati</taxon>
        <taxon>Actinomycetota</taxon>
        <taxon>Actinomycetes</taxon>
        <taxon>Mycobacteriales</taxon>
        <taxon>Nocardiaceae</taxon>
        <taxon>Rhodococcus</taxon>
    </lineage>
</organism>
<sequence>MGEHEHRTAERGRREVAHAAGERLEPEQHAESDRESGRHRDQPARFDGRAGHTGTCRDRGGAGATHLFEKPGALDSVVDLATAALNRWVGGEPPERV</sequence>
<proteinExistence type="predicted"/>
<feature type="region of interest" description="Disordered" evidence="1">
    <location>
        <begin position="1"/>
        <end position="67"/>
    </location>
</feature>
<feature type="compositionally biased region" description="Basic and acidic residues" evidence="1">
    <location>
        <begin position="1"/>
        <end position="60"/>
    </location>
</feature>
<name>A0ABP8NS58_9NOCA</name>